<dbReference type="EMBL" id="JARKIE010000221">
    <property type="protein sequence ID" value="KAJ7664764.1"/>
    <property type="molecule type" value="Genomic_DNA"/>
</dbReference>
<protein>
    <submittedName>
        <fullName evidence="2">Uncharacterized protein</fullName>
    </submittedName>
</protein>
<dbReference type="PANTHER" id="PTHR31642:SF310">
    <property type="entry name" value="FATTY ALCOHOL:CAFFEOYL-COA ACYLTRANSFERASE"/>
    <property type="match status" value="1"/>
</dbReference>
<keyword evidence="1" id="KW-0808">Transferase</keyword>
<evidence type="ECO:0000256" key="1">
    <source>
        <dbReference type="ARBA" id="ARBA00022679"/>
    </source>
</evidence>
<dbReference type="PANTHER" id="PTHR31642">
    <property type="entry name" value="TRICHOTHECENE 3-O-ACETYLTRANSFERASE"/>
    <property type="match status" value="1"/>
</dbReference>
<evidence type="ECO:0000313" key="3">
    <source>
        <dbReference type="Proteomes" id="UP001221757"/>
    </source>
</evidence>
<name>A0AAD7CUT7_MYCRO</name>
<dbReference type="InterPro" id="IPR023213">
    <property type="entry name" value="CAT-like_dom_sf"/>
</dbReference>
<dbReference type="Pfam" id="PF02458">
    <property type="entry name" value="Transferase"/>
    <property type="match status" value="1"/>
</dbReference>
<organism evidence="2 3">
    <name type="scientific">Mycena rosella</name>
    <name type="common">Pink bonnet</name>
    <name type="synonym">Agaricus rosellus</name>
    <dbReference type="NCBI Taxonomy" id="1033263"/>
    <lineage>
        <taxon>Eukaryota</taxon>
        <taxon>Fungi</taxon>
        <taxon>Dikarya</taxon>
        <taxon>Basidiomycota</taxon>
        <taxon>Agaricomycotina</taxon>
        <taxon>Agaricomycetes</taxon>
        <taxon>Agaricomycetidae</taxon>
        <taxon>Agaricales</taxon>
        <taxon>Marasmiineae</taxon>
        <taxon>Mycenaceae</taxon>
        <taxon>Mycena</taxon>
    </lineage>
</organism>
<proteinExistence type="predicted"/>
<gene>
    <name evidence="2" type="ORF">B0H17DRAFT_1256017</name>
</gene>
<keyword evidence="3" id="KW-1185">Reference proteome</keyword>
<reference evidence="2" key="1">
    <citation type="submission" date="2023-03" db="EMBL/GenBank/DDBJ databases">
        <title>Massive genome expansion in bonnet fungi (Mycena s.s.) driven by repeated elements and novel gene families across ecological guilds.</title>
        <authorList>
            <consortium name="Lawrence Berkeley National Laboratory"/>
            <person name="Harder C.B."/>
            <person name="Miyauchi S."/>
            <person name="Viragh M."/>
            <person name="Kuo A."/>
            <person name="Thoen E."/>
            <person name="Andreopoulos B."/>
            <person name="Lu D."/>
            <person name="Skrede I."/>
            <person name="Drula E."/>
            <person name="Henrissat B."/>
            <person name="Morin E."/>
            <person name="Kohler A."/>
            <person name="Barry K."/>
            <person name="LaButti K."/>
            <person name="Morin E."/>
            <person name="Salamov A."/>
            <person name="Lipzen A."/>
            <person name="Mereny Z."/>
            <person name="Hegedus B."/>
            <person name="Baldrian P."/>
            <person name="Stursova M."/>
            <person name="Weitz H."/>
            <person name="Taylor A."/>
            <person name="Grigoriev I.V."/>
            <person name="Nagy L.G."/>
            <person name="Martin F."/>
            <person name="Kauserud H."/>
        </authorList>
    </citation>
    <scope>NUCLEOTIDE SEQUENCE</scope>
    <source>
        <strain evidence="2">CBHHK067</strain>
    </source>
</reference>
<dbReference type="Proteomes" id="UP001221757">
    <property type="component" value="Unassembled WGS sequence"/>
</dbReference>
<dbReference type="Gene3D" id="3.30.559.10">
    <property type="entry name" value="Chloramphenicol acetyltransferase-like domain"/>
    <property type="match status" value="2"/>
</dbReference>
<evidence type="ECO:0000313" key="2">
    <source>
        <dbReference type="EMBL" id="KAJ7664764.1"/>
    </source>
</evidence>
<accession>A0AAD7CUT7</accession>
<sequence length="494" mass="54224">MLARFLSLFSTSTAPPPDGVRTIPCTAMDLGMVDLILTMGLVIDARLDAKKLQETLSTVVERKFPRAGGRLSLRNGVYELQVPDSFGPAAPPMVFTTEDYAESYKSDKRPEIPTHPTGALPSPPAIIARPAELDVYLRSVTCPRSLEGFLTPNMPLLHVHVAVFDNLTFIGVTSPHIAFDALGTATLLSAWTRLLNGEELDTIPGMDRDAEPFKTFAGSSSISAKRGWFNLGLFNRLSFIARFVLHIIQDSSEVPYLVRVPKTFLDGTKQNIMDELNREGSNEWVGSSDVLMAWWFKTLYTHRKHDDTTPIHIHFPVDLRNKPIWADGAPLTSPYIHNAVSKISLPPIPANAFQTESLAALALRVRRAVNAYTADPAAIRADVQWHCAHPGMTLFPCPPGAEYNVQTNWRAACFAGLDFSGARAASPPGAAAADTLERAARVVFVHPIVTSGKNIPMRGTGGVLMDDEHGVWMSQYRGAKDWERVRQSGSLVFL</sequence>
<dbReference type="AlphaFoldDB" id="A0AAD7CUT7"/>
<dbReference type="InterPro" id="IPR050317">
    <property type="entry name" value="Plant_Fungal_Acyltransferase"/>
</dbReference>
<comment type="caution">
    <text evidence="2">The sequence shown here is derived from an EMBL/GenBank/DDBJ whole genome shotgun (WGS) entry which is preliminary data.</text>
</comment>
<dbReference type="GO" id="GO:0016747">
    <property type="term" value="F:acyltransferase activity, transferring groups other than amino-acyl groups"/>
    <property type="evidence" value="ECO:0007669"/>
    <property type="project" value="TreeGrafter"/>
</dbReference>